<protein>
    <submittedName>
        <fullName evidence="1">Uncharacterized protein</fullName>
    </submittedName>
</protein>
<accession>A0A9N8WQ69</accession>
<reference evidence="1" key="1">
    <citation type="submission" date="2021-03" db="EMBL/GenBank/DDBJ databases">
        <authorList>
            <person name="Alouane T."/>
            <person name="Langin T."/>
            <person name="Bonhomme L."/>
        </authorList>
    </citation>
    <scope>NUCLEOTIDE SEQUENCE</scope>
    <source>
        <strain evidence="1">MDC_Fg202</strain>
    </source>
</reference>
<evidence type="ECO:0000313" key="2">
    <source>
        <dbReference type="Proteomes" id="UP000746612"/>
    </source>
</evidence>
<proteinExistence type="predicted"/>
<organism evidence="1 2">
    <name type="scientific">Gibberella zeae</name>
    <name type="common">Wheat head blight fungus</name>
    <name type="synonym">Fusarium graminearum</name>
    <dbReference type="NCBI Taxonomy" id="5518"/>
    <lineage>
        <taxon>Eukaryota</taxon>
        <taxon>Fungi</taxon>
        <taxon>Dikarya</taxon>
        <taxon>Ascomycota</taxon>
        <taxon>Pezizomycotina</taxon>
        <taxon>Sordariomycetes</taxon>
        <taxon>Hypocreomycetidae</taxon>
        <taxon>Hypocreales</taxon>
        <taxon>Nectriaceae</taxon>
        <taxon>Fusarium</taxon>
    </lineage>
</organism>
<gene>
    <name evidence="1" type="ORF">MDCFG202_LOCUS242724</name>
</gene>
<name>A0A9N8WQ69_GIBZA</name>
<dbReference type="AlphaFoldDB" id="A0A9N8WQ69"/>
<sequence length="82" mass="8995">MWYSNGKKAQNHAHAMSTADIGLATHTCSCFDCALVTALGYLCRKELDFRVGAQASRSPARYEGNFVIEFTSKEGPMCLVNC</sequence>
<comment type="caution">
    <text evidence="1">The sequence shown here is derived from an EMBL/GenBank/DDBJ whole genome shotgun (WGS) entry which is preliminary data.</text>
</comment>
<dbReference type="EMBL" id="CAJPIJ010000130">
    <property type="protein sequence ID" value="CAG1983952.1"/>
    <property type="molecule type" value="Genomic_DNA"/>
</dbReference>
<evidence type="ECO:0000313" key="1">
    <source>
        <dbReference type="EMBL" id="CAG1983952.1"/>
    </source>
</evidence>
<dbReference type="Proteomes" id="UP000746612">
    <property type="component" value="Unassembled WGS sequence"/>
</dbReference>